<dbReference type="BioCyc" id="CSTA292563:G1353-1842-MONOMER"/>
<name>K9YLP8_CYASC</name>
<feature type="domain" description="Restriction endonuclease type IV Mrr" evidence="1">
    <location>
        <begin position="252"/>
        <end position="380"/>
    </location>
</feature>
<dbReference type="KEGG" id="csn:Cyast_1833"/>
<evidence type="ECO:0000313" key="3">
    <source>
        <dbReference type="Proteomes" id="UP000010483"/>
    </source>
</evidence>
<dbReference type="InterPro" id="IPR007560">
    <property type="entry name" value="Restrct_endonuc_IV_Mrr"/>
</dbReference>
<sequence>MSDLDKALREFEAVEANLSKIEKCWNILDKQVARGIVFGINTVYEDACRFYRHLLSGLPLINGWQPTTLPLELDDIAQSRSHALELREVSIEIEVRHRVERLGKELRKYRFLFDKKRRQLVQNIIIQTCNEIDHLLDQLQVIFPIDETSLECRRKIDHPCWQEIRDKVRQIDVLLGSSISRPPRWNDMERHLYYAESHDLRDIVCIDWPSVKAGLTQSLYSSNEPIPVQVEDLDDLVASKPSGSVLTKLKWEKLSYEDFERLVFNLVSSEQIYENPQWLMHTNAPDRGRDLSVYKVYQDRLSGISRKRVIIQCRHWLKSSVSKNNISVLKEEVKLWEPPRIDILVIATTGRFTADAVSLIEKHNQSDSAMVIEMWPESNLERVLASHPALVAEFGLR</sequence>
<evidence type="ECO:0000259" key="1">
    <source>
        <dbReference type="Pfam" id="PF04471"/>
    </source>
</evidence>
<dbReference type="GO" id="GO:0003677">
    <property type="term" value="F:DNA binding"/>
    <property type="evidence" value="ECO:0007669"/>
    <property type="project" value="InterPro"/>
</dbReference>
<reference evidence="3" key="1">
    <citation type="journal article" date="2013" name="Proc. Natl. Acad. Sci. U.S.A.">
        <title>Improving the coverage of the cyanobacterial phylum using diversity-driven genome sequencing.</title>
        <authorList>
            <person name="Shih P.M."/>
            <person name="Wu D."/>
            <person name="Latifi A."/>
            <person name="Axen S.D."/>
            <person name="Fewer D.P."/>
            <person name="Talla E."/>
            <person name="Calteau A."/>
            <person name="Cai F."/>
            <person name="Tandeau de Marsac N."/>
            <person name="Rippka R."/>
            <person name="Herdman M."/>
            <person name="Sivonen K."/>
            <person name="Coursin T."/>
            <person name="Laurent T."/>
            <person name="Goodwin L."/>
            <person name="Nolan M."/>
            <person name="Davenport K.W."/>
            <person name="Han C.S."/>
            <person name="Rubin E.M."/>
            <person name="Eisen J.A."/>
            <person name="Woyke T."/>
            <person name="Gugger M."/>
            <person name="Kerfeld C.A."/>
        </authorList>
    </citation>
    <scope>NUCLEOTIDE SEQUENCE [LARGE SCALE GENOMIC DNA]</scope>
    <source>
        <strain evidence="3">ATCC 29140 / PCC 7202</strain>
    </source>
</reference>
<protein>
    <recommendedName>
        <fullName evidence="1">Restriction endonuclease type IV Mrr domain-containing protein</fullName>
    </recommendedName>
</protein>
<dbReference type="EMBL" id="CP003940">
    <property type="protein sequence ID" value="AFZ47789.1"/>
    <property type="molecule type" value="Genomic_DNA"/>
</dbReference>
<dbReference type="GO" id="GO:0004519">
    <property type="term" value="F:endonuclease activity"/>
    <property type="evidence" value="ECO:0007669"/>
    <property type="project" value="InterPro"/>
</dbReference>
<organism evidence="2 3">
    <name type="scientific">Cyanobacterium stanieri (strain ATCC 29140 / PCC 7202)</name>
    <dbReference type="NCBI Taxonomy" id="292563"/>
    <lineage>
        <taxon>Bacteria</taxon>
        <taxon>Bacillati</taxon>
        <taxon>Cyanobacteriota</taxon>
        <taxon>Cyanophyceae</taxon>
        <taxon>Oscillatoriophycideae</taxon>
        <taxon>Chroococcales</taxon>
        <taxon>Geminocystaceae</taxon>
        <taxon>Cyanobacterium</taxon>
    </lineage>
</organism>
<evidence type="ECO:0000313" key="2">
    <source>
        <dbReference type="EMBL" id="AFZ47789.1"/>
    </source>
</evidence>
<proteinExistence type="predicted"/>
<dbReference type="AlphaFoldDB" id="K9YLP8"/>
<dbReference type="Pfam" id="PF04471">
    <property type="entry name" value="Mrr_cat"/>
    <property type="match status" value="1"/>
</dbReference>
<gene>
    <name evidence="2" type="ordered locus">Cyast_1833</name>
</gene>
<dbReference type="Gene3D" id="3.40.1350.10">
    <property type="match status" value="1"/>
</dbReference>
<accession>K9YLP8</accession>
<dbReference type="InterPro" id="IPR011856">
    <property type="entry name" value="tRNA_endonuc-like_dom_sf"/>
</dbReference>
<dbReference type="Proteomes" id="UP000010483">
    <property type="component" value="Chromosome"/>
</dbReference>
<dbReference type="GO" id="GO:0009307">
    <property type="term" value="P:DNA restriction-modification system"/>
    <property type="evidence" value="ECO:0007669"/>
    <property type="project" value="InterPro"/>
</dbReference>
<keyword evidence="3" id="KW-1185">Reference proteome</keyword>
<dbReference type="HOGENOM" id="CLU_818427_0_0_3"/>